<dbReference type="EMBL" id="PGVE01000047">
    <property type="protein sequence ID" value="PLS04154.1"/>
    <property type="molecule type" value="Genomic_DNA"/>
</dbReference>
<sequence>MTHNWLKGLELQLVEVLTIEGAAAILFYFMIYSFLGWLLENSYNYFTKREFFKENFLFGPFKPMYGIAPVLLVYLTPAHSHWLYVLFLCFTLPTLVEYASGALLQKLFQRQWWDYSETPFQLHGHICLPFSICWGFSSLACLKWIHPAIALLYGSVEPFWAWIWSVVGLYFLADLVLATRKHSLQEVAGA</sequence>
<evidence type="ECO:0000313" key="3">
    <source>
        <dbReference type="Proteomes" id="UP000234950"/>
    </source>
</evidence>
<keyword evidence="3" id="KW-1185">Reference proteome</keyword>
<dbReference type="AlphaFoldDB" id="A0A2N5HF50"/>
<keyword evidence="1" id="KW-1133">Transmembrane helix</keyword>
<feature type="transmembrane region" description="Helical" evidence="1">
    <location>
        <begin position="159"/>
        <end position="177"/>
    </location>
</feature>
<feature type="transmembrane region" description="Helical" evidence="1">
    <location>
        <begin position="82"/>
        <end position="105"/>
    </location>
</feature>
<accession>A0A2N5HF50</accession>
<evidence type="ECO:0000313" key="2">
    <source>
        <dbReference type="EMBL" id="PLS04154.1"/>
    </source>
</evidence>
<organism evidence="2 3">
    <name type="scientific">Neobacillus cucumis</name>
    <dbReference type="NCBI Taxonomy" id="1740721"/>
    <lineage>
        <taxon>Bacteria</taxon>
        <taxon>Bacillati</taxon>
        <taxon>Bacillota</taxon>
        <taxon>Bacilli</taxon>
        <taxon>Bacillales</taxon>
        <taxon>Bacillaceae</taxon>
        <taxon>Neobacillus</taxon>
    </lineage>
</organism>
<dbReference type="Pfam" id="PF06541">
    <property type="entry name" value="ABC_trans_CmpB"/>
    <property type="match status" value="1"/>
</dbReference>
<proteinExistence type="predicted"/>
<dbReference type="Proteomes" id="UP000234950">
    <property type="component" value="Unassembled WGS sequence"/>
</dbReference>
<name>A0A2N5HF50_9BACI</name>
<keyword evidence="1" id="KW-0812">Transmembrane</keyword>
<dbReference type="InterPro" id="IPR010540">
    <property type="entry name" value="CmpB_TMEM229"/>
</dbReference>
<evidence type="ECO:0000256" key="1">
    <source>
        <dbReference type="SAM" id="Phobius"/>
    </source>
</evidence>
<feature type="transmembrane region" description="Helical" evidence="1">
    <location>
        <begin position="12"/>
        <end position="35"/>
    </location>
</feature>
<feature type="transmembrane region" description="Helical" evidence="1">
    <location>
        <begin position="56"/>
        <end position="76"/>
    </location>
</feature>
<feature type="transmembrane region" description="Helical" evidence="1">
    <location>
        <begin position="126"/>
        <end position="153"/>
    </location>
</feature>
<protein>
    <recommendedName>
        <fullName evidence="4">ABC transporter permease</fullName>
    </recommendedName>
</protein>
<dbReference type="OrthoDB" id="9789229at2"/>
<reference evidence="2 3" key="1">
    <citation type="submission" date="2017-11" db="EMBL/GenBank/DDBJ databases">
        <title>Comparitive Functional Genomics of Dry Heat Resistant strains isolated from the Viking Spacecraft.</title>
        <authorList>
            <person name="Seuylemezian A."/>
            <person name="Cooper K."/>
            <person name="Vaishampayan P."/>
        </authorList>
    </citation>
    <scope>NUCLEOTIDE SEQUENCE [LARGE SCALE GENOMIC DNA]</scope>
    <source>
        <strain evidence="2 3">V32-6</strain>
    </source>
</reference>
<gene>
    <name evidence="2" type="ORF">CVD27_12600</name>
</gene>
<evidence type="ECO:0008006" key="4">
    <source>
        <dbReference type="Google" id="ProtNLM"/>
    </source>
</evidence>
<comment type="caution">
    <text evidence="2">The sequence shown here is derived from an EMBL/GenBank/DDBJ whole genome shotgun (WGS) entry which is preliminary data.</text>
</comment>
<keyword evidence="1" id="KW-0472">Membrane</keyword>
<dbReference type="RefSeq" id="WP_101648257.1">
    <property type="nucleotide sequence ID" value="NZ_PGVE01000047.1"/>
</dbReference>